<sequence>ESNEWEDNDDVGAVASGEEEAELGRMTMMSLISSLAPIVGSEKCTRLFVPEMDKMAEEHVFYVRKEAALAVGSLASVLPLDIITSKLLPIYDHFSTDPIWHVRRSCCLVLPTICSRLPEEMKSDRAVKGIDLFAGDVSRSVRSAAGEIIGELIAIFKPDGKVPESLVQHFLSLGPVREGIHSNEFMGAFNGGHRDSERPVICAYNFPGPTKTKEDLLNVFASYLDDIEVRSGLIEHLAAFIECLPQSTRNDCLPSLNSVWDGVRNQWRLRDEITRQIPALCRLFDEQSVINHILPLTIRAVKDSVASVRETAVASDPASRSSQVIDMIHILSQDSDVDVRGFVLPLLSSGKRSKFMSSTIQTMSESTENSYDPIKDELDRSEVVGQNSLKSAETLPLTKEIIEESNSIKPYDIENGRDEDSLSVIMGEIPITFLRPNNAIEVPSSSPPI</sequence>
<dbReference type="EMBL" id="CAJVPT010017466">
    <property type="protein sequence ID" value="CAG8626765.1"/>
    <property type="molecule type" value="Genomic_DNA"/>
</dbReference>
<name>A0ACA9N125_9GLOM</name>
<organism evidence="1 2">
    <name type="scientific">Acaulospora colombiana</name>
    <dbReference type="NCBI Taxonomy" id="27376"/>
    <lineage>
        <taxon>Eukaryota</taxon>
        <taxon>Fungi</taxon>
        <taxon>Fungi incertae sedis</taxon>
        <taxon>Mucoromycota</taxon>
        <taxon>Glomeromycotina</taxon>
        <taxon>Glomeromycetes</taxon>
        <taxon>Diversisporales</taxon>
        <taxon>Acaulosporaceae</taxon>
        <taxon>Acaulospora</taxon>
    </lineage>
</organism>
<proteinExistence type="predicted"/>
<feature type="non-terminal residue" evidence="1">
    <location>
        <position position="1"/>
    </location>
</feature>
<evidence type="ECO:0000313" key="1">
    <source>
        <dbReference type="EMBL" id="CAG8626765.1"/>
    </source>
</evidence>
<dbReference type="Proteomes" id="UP000789525">
    <property type="component" value="Unassembled WGS sequence"/>
</dbReference>
<keyword evidence="2" id="KW-1185">Reference proteome</keyword>
<evidence type="ECO:0000313" key="2">
    <source>
        <dbReference type="Proteomes" id="UP000789525"/>
    </source>
</evidence>
<gene>
    <name evidence="1" type="ORF">ACOLOM_LOCUS7511</name>
</gene>
<accession>A0ACA9N125</accession>
<reference evidence="1" key="1">
    <citation type="submission" date="2021-06" db="EMBL/GenBank/DDBJ databases">
        <authorList>
            <person name="Kallberg Y."/>
            <person name="Tangrot J."/>
            <person name="Rosling A."/>
        </authorList>
    </citation>
    <scope>NUCLEOTIDE SEQUENCE</scope>
    <source>
        <strain evidence="1">CL356</strain>
    </source>
</reference>
<comment type="caution">
    <text evidence="1">The sequence shown here is derived from an EMBL/GenBank/DDBJ whole genome shotgun (WGS) entry which is preliminary data.</text>
</comment>
<protein>
    <submittedName>
        <fullName evidence="1">12374_t:CDS:1</fullName>
    </submittedName>
</protein>